<evidence type="ECO:0000313" key="4">
    <source>
        <dbReference type="EMBL" id="AOM84153.1"/>
    </source>
</evidence>
<feature type="signal peptide" evidence="2">
    <location>
        <begin position="1"/>
        <end position="22"/>
    </location>
</feature>
<reference evidence="4 5" key="1">
    <citation type="submission" date="2015-08" db="EMBL/GenBank/DDBJ databases">
        <title>The complete genome sequence of Bacillus beveridgei MLTeJB.</title>
        <authorList>
            <person name="Hanson T.E."/>
            <person name="Mesa C."/>
            <person name="Basesman S.M."/>
            <person name="Oremland R.S."/>
        </authorList>
    </citation>
    <scope>NUCLEOTIDE SEQUENCE [LARGE SCALE GENOMIC DNA]</scope>
    <source>
        <strain evidence="4 5">MLTeJB</strain>
    </source>
</reference>
<keyword evidence="5" id="KW-1185">Reference proteome</keyword>
<proteinExistence type="predicted"/>
<feature type="compositionally biased region" description="Low complexity" evidence="1">
    <location>
        <begin position="57"/>
        <end position="75"/>
    </location>
</feature>
<dbReference type="PROSITE" id="PS51257">
    <property type="entry name" value="PROKAR_LIPOPROTEIN"/>
    <property type="match status" value="1"/>
</dbReference>
<accession>A0A1D7QYS0</accession>
<dbReference type="OrthoDB" id="1954033at2"/>
<dbReference type="AlphaFoldDB" id="A0A1D7QYS0"/>
<feature type="chain" id="PRO_5038595863" evidence="2">
    <location>
        <begin position="23"/>
        <end position="228"/>
    </location>
</feature>
<dbReference type="Proteomes" id="UP000094463">
    <property type="component" value="Chromosome"/>
</dbReference>
<name>A0A1D7QYS0_9BACI</name>
<keyword evidence="2" id="KW-0732">Signal</keyword>
<evidence type="ECO:0000256" key="1">
    <source>
        <dbReference type="SAM" id="MobiDB-lite"/>
    </source>
</evidence>
<organism evidence="4 5">
    <name type="scientific">Salisediminibacterium beveridgei</name>
    <dbReference type="NCBI Taxonomy" id="632773"/>
    <lineage>
        <taxon>Bacteria</taxon>
        <taxon>Bacillati</taxon>
        <taxon>Bacillota</taxon>
        <taxon>Bacilli</taxon>
        <taxon>Bacillales</taxon>
        <taxon>Bacillaceae</taxon>
        <taxon>Salisediminibacterium</taxon>
    </lineage>
</organism>
<dbReference type="STRING" id="632773.BBEV_2828"/>
<dbReference type="InterPro" id="IPR019606">
    <property type="entry name" value="GerMN"/>
</dbReference>
<feature type="compositionally biased region" description="Low complexity" evidence="1">
    <location>
        <begin position="32"/>
        <end position="48"/>
    </location>
</feature>
<dbReference type="EMBL" id="CP012502">
    <property type="protein sequence ID" value="AOM84153.1"/>
    <property type="molecule type" value="Genomic_DNA"/>
</dbReference>
<feature type="domain" description="GerMN" evidence="3">
    <location>
        <begin position="95"/>
        <end position="202"/>
    </location>
</feature>
<dbReference type="Pfam" id="PF10646">
    <property type="entry name" value="Germane"/>
    <property type="match status" value="1"/>
</dbReference>
<sequence length="228" mass="25300">MMKKMKSIILTASAVFLLSACGEGNTDEEVTGSSVNNGNNENLDVNEANNHEEDNENNANEHNVNENNQANQNENNNEDQEANEEAVETLSSVSLYFSDDQLLESYRVIVEEEVTLDEDGAMDAFDLWLEGPPADDLYLLVPEDVSVQSISFDHGTATISFSPEINDANLGTSGELMLTEHIAMMFEQFGYHETAILIDGEVTDYFLGHMDLQDPVQAGNPEDYDIYE</sequence>
<evidence type="ECO:0000313" key="5">
    <source>
        <dbReference type="Proteomes" id="UP000094463"/>
    </source>
</evidence>
<evidence type="ECO:0000259" key="3">
    <source>
        <dbReference type="Pfam" id="PF10646"/>
    </source>
</evidence>
<feature type="compositionally biased region" description="Acidic residues" evidence="1">
    <location>
        <begin position="76"/>
        <end position="87"/>
    </location>
</feature>
<gene>
    <name evidence="4" type="ORF">BBEV_2828</name>
</gene>
<evidence type="ECO:0000256" key="2">
    <source>
        <dbReference type="SAM" id="SignalP"/>
    </source>
</evidence>
<feature type="region of interest" description="Disordered" evidence="1">
    <location>
        <begin position="25"/>
        <end position="87"/>
    </location>
</feature>
<dbReference type="KEGG" id="bbev:BBEV_2828"/>
<protein>
    <submittedName>
        <fullName evidence="4">Spore germination protein-like</fullName>
    </submittedName>
</protein>